<name>A0ABW7N427_9BACT</name>
<keyword evidence="3" id="KW-1185">Reference proteome</keyword>
<accession>A0ABW7N427</accession>
<evidence type="ECO:0000313" key="3">
    <source>
        <dbReference type="Proteomes" id="UP001610063"/>
    </source>
</evidence>
<dbReference type="Proteomes" id="UP001610063">
    <property type="component" value="Unassembled WGS sequence"/>
</dbReference>
<organism evidence="2 3">
    <name type="scientific">Marinoscillum luteum</name>
    <dbReference type="NCBI Taxonomy" id="861051"/>
    <lineage>
        <taxon>Bacteria</taxon>
        <taxon>Pseudomonadati</taxon>
        <taxon>Bacteroidota</taxon>
        <taxon>Cytophagia</taxon>
        <taxon>Cytophagales</taxon>
        <taxon>Reichenbachiellaceae</taxon>
        <taxon>Marinoscillum</taxon>
    </lineage>
</organism>
<evidence type="ECO:0000259" key="1">
    <source>
        <dbReference type="Pfam" id="PF12697"/>
    </source>
</evidence>
<feature type="domain" description="AB hydrolase-1" evidence="1">
    <location>
        <begin position="79"/>
        <end position="300"/>
    </location>
</feature>
<dbReference type="RefSeq" id="WP_395416034.1">
    <property type="nucleotide sequence ID" value="NZ_JBIPKE010000011.1"/>
</dbReference>
<gene>
    <name evidence="2" type="ORF">ACHKAR_02500</name>
</gene>
<evidence type="ECO:0000313" key="2">
    <source>
        <dbReference type="EMBL" id="MFH6982287.1"/>
    </source>
</evidence>
<comment type="caution">
    <text evidence="2">The sequence shown here is derived from an EMBL/GenBank/DDBJ whole genome shotgun (WGS) entry which is preliminary data.</text>
</comment>
<dbReference type="Gene3D" id="3.40.50.1820">
    <property type="entry name" value="alpha/beta hydrolase"/>
    <property type="match status" value="1"/>
</dbReference>
<dbReference type="EMBL" id="JBIPKE010000011">
    <property type="protein sequence ID" value="MFH6982287.1"/>
    <property type="molecule type" value="Genomic_DNA"/>
</dbReference>
<dbReference type="InterPro" id="IPR029058">
    <property type="entry name" value="AB_hydrolase_fold"/>
</dbReference>
<protein>
    <submittedName>
        <fullName evidence="2">Alpha/beta hydrolase</fullName>
    </submittedName>
</protein>
<dbReference type="SUPFAM" id="SSF53474">
    <property type="entry name" value="alpha/beta-Hydrolases"/>
    <property type="match status" value="1"/>
</dbReference>
<dbReference type="GO" id="GO:0016787">
    <property type="term" value="F:hydrolase activity"/>
    <property type="evidence" value="ECO:0007669"/>
    <property type="project" value="UniProtKB-KW"/>
</dbReference>
<dbReference type="Pfam" id="PF12697">
    <property type="entry name" value="Abhydrolase_6"/>
    <property type="match status" value="1"/>
</dbReference>
<sequence>MKRLLKILILPLTLFLVYLLGPRPQFDELEGPNIKLMNISLDSLNRYVKAKDQDIPDLKADNASRIVWADSIRKTRYSVVYLHGFSASPMESNPTHLDFARQFGFNIYLPLLAGHGRNSVESFADLQPNDLIRDAKEAIAIGQLIGEDVIVMSCSTGSTLAIYLAGENKELIDALIMYSPNIALKDPTAKLVTGPWGRQIIQQVVGPYWNPNAPEEGGDGQKYWTRTYRTEGLIALQSLLDQTMTTEIFEKITQPYFLGYYYKNEAEQDGTISTDAIWSFVLQTATSETQKMVVAFPDAGEHVIANPLKGRSVQNVQDSTARFAKQILKLTGIQ</sequence>
<reference evidence="2 3" key="1">
    <citation type="journal article" date="2013" name="Int. J. Syst. Evol. Microbiol.">
        <title>Marinoscillum luteum sp. nov., isolated from marine sediment.</title>
        <authorList>
            <person name="Cha I.T."/>
            <person name="Park S.J."/>
            <person name="Kim S.J."/>
            <person name="Kim J.G."/>
            <person name="Jung M.Y."/>
            <person name="Shin K.S."/>
            <person name="Kwon K.K."/>
            <person name="Yang S.H."/>
            <person name="Seo Y.S."/>
            <person name="Rhee S.K."/>
        </authorList>
    </citation>
    <scope>NUCLEOTIDE SEQUENCE [LARGE SCALE GENOMIC DNA]</scope>
    <source>
        <strain evidence="2 3">KCTC 23939</strain>
    </source>
</reference>
<dbReference type="InterPro" id="IPR000073">
    <property type="entry name" value="AB_hydrolase_1"/>
</dbReference>
<proteinExistence type="predicted"/>
<keyword evidence="2" id="KW-0378">Hydrolase</keyword>